<gene>
    <name evidence="15" type="ORF">H8S84_13760</name>
</gene>
<name>A0A923SJK1_9BACT</name>
<dbReference type="GO" id="GO:0009279">
    <property type="term" value="C:cell outer membrane"/>
    <property type="evidence" value="ECO:0007669"/>
    <property type="project" value="UniProtKB-SubCell"/>
</dbReference>
<evidence type="ECO:0000256" key="10">
    <source>
        <dbReference type="PROSITE-ProRule" id="PRU01360"/>
    </source>
</evidence>
<dbReference type="InterPro" id="IPR036942">
    <property type="entry name" value="Beta-barrel_TonB_sf"/>
</dbReference>
<dbReference type="Gene3D" id="2.170.130.10">
    <property type="entry name" value="TonB-dependent receptor, plug domain"/>
    <property type="match status" value="1"/>
</dbReference>
<evidence type="ECO:0000256" key="8">
    <source>
        <dbReference type="ARBA" id="ARBA00023170"/>
    </source>
</evidence>
<dbReference type="Gene3D" id="2.60.40.1120">
    <property type="entry name" value="Carboxypeptidase-like, regulatory domain"/>
    <property type="match status" value="1"/>
</dbReference>
<feature type="signal peptide" evidence="12">
    <location>
        <begin position="1"/>
        <end position="28"/>
    </location>
</feature>
<dbReference type="Proteomes" id="UP000603640">
    <property type="component" value="Unassembled WGS sequence"/>
</dbReference>
<comment type="subcellular location">
    <subcellularLocation>
        <location evidence="1 10">Cell outer membrane</location>
        <topology evidence="1 10">Multi-pass membrane protein</topology>
    </subcellularLocation>
</comment>
<dbReference type="InterPro" id="IPR008969">
    <property type="entry name" value="CarboxyPept-like_regulatory"/>
</dbReference>
<keyword evidence="2 10" id="KW-0813">Transport</keyword>
<dbReference type="Pfam" id="PF13715">
    <property type="entry name" value="CarbopepD_reg_2"/>
    <property type="match status" value="1"/>
</dbReference>
<evidence type="ECO:0000256" key="5">
    <source>
        <dbReference type="ARBA" id="ARBA00022729"/>
    </source>
</evidence>
<dbReference type="RefSeq" id="WP_187067937.1">
    <property type="nucleotide sequence ID" value="NZ_JACRVF010000004.1"/>
</dbReference>
<dbReference type="GO" id="GO:0015344">
    <property type="term" value="F:siderophore uptake transmembrane transporter activity"/>
    <property type="evidence" value="ECO:0007669"/>
    <property type="project" value="TreeGrafter"/>
</dbReference>
<evidence type="ECO:0000256" key="12">
    <source>
        <dbReference type="SAM" id="SignalP"/>
    </source>
</evidence>
<dbReference type="PROSITE" id="PS52016">
    <property type="entry name" value="TONB_DEPENDENT_REC_3"/>
    <property type="match status" value="1"/>
</dbReference>
<evidence type="ECO:0000259" key="13">
    <source>
        <dbReference type="Pfam" id="PF00593"/>
    </source>
</evidence>
<evidence type="ECO:0000256" key="1">
    <source>
        <dbReference type="ARBA" id="ARBA00004571"/>
    </source>
</evidence>
<evidence type="ECO:0000313" key="16">
    <source>
        <dbReference type="Proteomes" id="UP000603640"/>
    </source>
</evidence>
<dbReference type="InterPro" id="IPR012910">
    <property type="entry name" value="Plug_dom"/>
</dbReference>
<evidence type="ECO:0000256" key="6">
    <source>
        <dbReference type="ARBA" id="ARBA00023077"/>
    </source>
</evidence>
<comment type="caution">
    <text evidence="15">The sequence shown here is derived from an EMBL/GenBank/DDBJ whole genome shotgun (WGS) entry which is preliminary data.</text>
</comment>
<keyword evidence="9 10" id="KW-0998">Cell outer membrane</keyword>
<organism evidence="15 16">
    <name type="scientific">Pontibacter cellulosilyticus</name>
    <dbReference type="NCBI Taxonomy" id="1720253"/>
    <lineage>
        <taxon>Bacteria</taxon>
        <taxon>Pseudomonadati</taxon>
        <taxon>Bacteroidota</taxon>
        <taxon>Cytophagia</taxon>
        <taxon>Cytophagales</taxon>
        <taxon>Hymenobacteraceae</taxon>
        <taxon>Pontibacter</taxon>
    </lineage>
</organism>
<proteinExistence type="inferred from homology"/>
<reference evidence="15" key="1">
    <citation type="submission" date="2020-08" db="EMBL/GenBank/DDBJ databases">
        <title>Pontibacter sp. SD6 16S ribosomal RNA gene Genome sequencing and assembly.</title>
        <authorList>
            <person name="Kang M."/>
        </authorList>
    </citation>
    <scope>NUCLEOTIDE SEQUENCE</scope>
    <source>
        <strain evidence="15">SD6</strain>
    </source>
</reference>
<evidence type="ECO:0000256" key="2">
    <source>
        <dbReference type="ARBA" id="ARBA00022448"/>
    </source>
</evidence>
<evidence type="ECO:0000313" key="15">
    <source>
        <dbReference type="EMBL" id="MBC5993908.1"/>
    </source>
</evidence>
<dbReference type="Pfam" id="PF07715">
    <property type="entry name" value="Plug"/>
    <property type="match status" value="1"/>
</dbReference>
<keyword evidence="16" id="KW-1185">Reference proteome</keyword>
<feature type="chain" id="PRO_5036950334" evidence="12">
    <location>
        <begin position="29"/>
        <end position="795"/>
    </location>
</feature>
<keyword evidence="4 10" id="KW-0812">Transmembrane</keyword>
<keyword evidence="3 10" id="KW-1134">Transmembrane beta strand</keyword>
<protein>
    <submittedName>
        <fullName evidence="15">TonB-dependent receptor</fullName>
    </submittedName>
</protein>
<dbReference type="InterPro" id="IPR000531">
    <property type="entry name" value="Beta-barrel_TonB"/>
</dbReference>
<evidence type="ECO:0000256" key="9">
    <source>
        <dbReference type="ARBA" id="ARBA00023237"/>
    </source>
</evidence>
<dbReference type="SUPFAM" id="SSF56935">
    <property type="entry name" value="Porins"/>
    <property type="match status" value="1"/>
</dbReference>
<accession>A0A923SJK1</accession>
<keyword evidence="7 10" id="KW-0472">Membrane</keyword>
<evidence type="ECO:0000256" key="4">
    <source>
        <dbReference type="ARBA" id="ARBA00022692"/>
    </source>
</evidence>
<evidence type="ECO:0000259" key="14">
    <source>
        <dbReference type="Pfam" id="PF07715"/>
    </source>
</evidence>
<feature type="domain" description="TonB-dependent receptor-like beta-barrel" evidence="13">
    <location>
        <begin position="283"/>
        <end position="758"/>
    </location>
</feature>
<keyword evidence="6 11" id="KW-0798">TonB box</keyword>
<dbReference type="GO" id="GO:0044718">
    <property type="term" value="P:siderophore transmembrane transport"/>
    <property type="evidence" value="ECO:0007669"/>
    <property type="project" value="TreeGrafter"/>
</dbReference>
<comment type="similarity">
    <text evidence="10 11">Belongs to the TonB-dependent receptor family.</text>
</comment>
<keyword evidence="5 12" id="KW-0732">Signal</keyword>
<evidence type="ECO:0000256" key="3">
    <source>
        <dbReference type="ARBA" id="ARBA00022452"/>
    </source>
</evidence>
<dbReference type="EMBL" id="JACRVF010000004">
    <property type="protein sequence ID" value="MBC5993908.1"/>
    <property type="molecule type" value="Genomic_DNA"/>
</dbReference>
<dbReference type="InterPro" id="IPR039426">
    <property type="entry name" value="TonB-dep_rcpt-like"/>
</dbReference>
<dbReference type="PANTHER" id="PTHR30069:SF29">
    <property type="entry name" value="HEMOGLOBIN AND HEMOGLOBIN-HAPTOGLOBIN-BINDING PROTEIN 1-RELATED"/>
    <property type="match status" value="1"/>
</dbReference>
<dbReference type="PANTHER" id="PTHR30069">
    <property type="entry name" value="TONB-DEPENDENT OUTER MEMBRANE RECEPTOR"/>
    <property type="match status" value="1"/>
</dbReference>
<sequence>MLISIQKLLQYPLLAVMLALAGIYPAVAQPPAATMPDAGGIDQDCGLTISGKILDHDTRSTLVGATVYIPQLNRAAIADEYGNYHFHHLCKGTYTLKVTYIGYETENFVIKLSSSTVRDLQLHTDATTLGTVEITGSHVKEQAQSTETLSGRALEETRGLSLAESLKGIAGVTTIQTGPTISKPVIHGMHSNRVLLLNNGIRQEGQQWGTEHAPEIDPFVASEMKVIKGAAGVRYGSDAIGGVVIVEPSPLPETGGTKGEVNLVGTSNNRQLIGAGTLEGKLNNLPLSWRVQGSYKKAGNARTPDYYLENTGFEEQNFSGALGYKKERFGSELFYSQFNTKLGILKGAHIGNLTDLLYAIERGKPEGADEAEFTYEIGRPYQDVQHQLLKAKAYLLTGEAGKLEFIYGLQRNLRQEFDAHRNTAAPALELNLTTHTTEAIWEHSPIGNFSGSVGASTIYQQNTRKYSDFLPHFTGLTVGAFAIEKWRKDRLQLEAGLRYDYKHLLVKKYEQNRDLQKPEFNFNNVSGTLGALYDVGYHLTFGLSATSAWRAPNTNELFSEGVHHSSAAYEKGNPNLKSEQAYNFEASVDYYGNIRFNGKLSVYHNFIDNYIYLAPLPEPQLTIRGAFPAFRYKQTNATFSGVDLSLEYNLLPKLTLDSKTSIVRARNTVTDDHLINIPPDRFDNSLRYEIGEIGKAGLFKNAYVTLGGVYAAEQTRVPTKGDEDFAPAPDAYFLLQAEAGTTVYFGKQPIEFGITGNNLLNTSYREYLNRFRYYADEMGRLLMLRVKIPLDFSKN</sequence>
<dbReference type="AlphaFoldDB" id="A0A923SJK1"/>
<dbReference type="SUPFAM" id="SSF49464">
    <property type="entry name" value="Carboxypeptidase regulatory domain-like"/>
    <property type="match status" value="1"/>
</dbReference>
<evidence type="ECO:0000256" key="11">
    <source>
        <dbReference type="RuleBase" id="RU003357"/>
    </source>
</evidence>
<evidence type="ECO:0000256" key="7">
    <source>
        <dbReference type="ARBA" id="ARBA00023136"/>
    </source>
</evidence>
<dbReference type="Pfam" id="PF00593">
    <property type="entry name" value="TonB_dep_Rec_b-barrel"/>
    <property type="match status" value="1"/>
</dbReference>
<keyword evidence="8 15" id="KW-0675">Receptor</keyword>
<dbReference type="Gene3D" id="2.40.170.20">
    <property type="entry name" value="TonB-dependent receptor, beta-barrel domain"/>
    <property type="match status" value="1"/>
</dbReference>
<dbReference type="InterPro" id="IPR037066">
    <property type="entry name" value="Plug_dom_sf"/>
</dbReference>
<feature type="domain" description="TonB-dependent receptor plug" evidence="14">
    <location>
        <begin position="140"/>
        <end position="243"/>
    </location>
</feature>